<keyword evidence="1" id="KW-0472">Membrane</keyword>
<evidence type="ECO:0000256" key="1">
    <source>
        <dbReference type="SAM" id="Phobius"/>
    </source>
</evidence>
<keyword evidence="3" id="KW-1185">Reference proteome</keyword>
<dbReference type="RefSeq" id="WP_203747555.1">
    <property type="nucleotide sequence ID" value="NZ_BONF01000020.1"/>
</dbReference>
<reference evidence="2 3" key="1">
    <citation type="submission" date="2021-01" db="EMBL/GenBank/DDBJ databases">
        <title>Whole genome shotgun sequence of Catellatospora bangladeshensis NBRC 107357.</title>
        <authorList>
            <person name="Komaki H."/>
            <person name="Tamura T."/>
        </authorList>
    </citation>
    <scope>NUCLEOTIDE SEQUENCE [LARGE SCALE GENOMIC DNA]</scope>
    <source>
        <strain evidence="2 3">NBRC 107357</strain>
    </source>
</reference>
<feature type="transmembrane region" description="Helical" evidence="1">
    <location>
        <begin position="21"/>
        <end position="47"/>
    </location>
</feature>
<gene>
    <name evidence="2" type="ORF">Cba03nite_37370</name>
</gene>
<evidence type="ECO:0000313" key="3">
    <source>
        <dbReference type="Proteomes" id="UP000601223"/>
    </source>
</evidence>
<feature type="transmembrane region" description="Helical" evidence="1">
    <location>
        <begin position="59"/>
        <end position="77"/>
    </location>
</feature>
<name>A0A8J3JKM2_9ACTN</name>
<comment type="caution">
    <text evidence="2">The sequence shown here is derived from an EMBL/GenBank/DDBJ whole genome shotgun (WGS) entry which is preliminary data.</text>
</comment>
<organism evidence="2 3">
    <name type="scientific">Catellatospora bangladeshensis</name>
    <dbReference type="NCBI Taxonomy" id="310355"/>
    <lineage>
        <taxon>Bacteria</taxon>
        <taxon>Bacillati</taxon>
        <taxon>Actinomycetota</taxon>
        <taxon>Actinomycetes</taxon>
        <taxon>Micromonosporales</taxon>
        <taxon>Micromonosporaceae</taxon>
        <taxon>Catellatospora</taxon>
    </lineage>
</organism>
<dbReference type="AlphaFoldDB" id="A0A8J3JKM2"/>
<proteinExistence type="predicted"/>
<feature type="transmembrane region" description="Helical" evidence="1">
    <location>
        <begin position="120"/>
        <end position="141"/>
    </location>
</feature>
<keyword evidence="1" id="KW-0812">Transmembrane</keyword>
<protein>
    <submittedName>
        <fullName evidence="2">Uncharacterized protein</fullName>
    </submittedName>
</protein>
<evidence type="ECO:0000313" key="2">
    <source>
        <dbReference type="EMBL" id="GIF82388.1"/>
    </source>
</evidence>
<accession>A0A8J3JKM2</accession>
<keyword evidence="1" id="KW-1133">Transmembrane helix</keyword>
<dbReference type="Proteomes" id="UP000601223">
    <property type="component" value="Unassembled WGS sequence"/>
</dbReference>
<dbReference type="EMBL" id="BONF01000020">
    <property type="protein sequence ID" value="GIF82388.1"/>
    <property type="molecule type" value="Genomic_DNA"/>
</dbReference>
<feature type="transmembrane region" description="Helical" evidence="1">
    <location>
        <begin position="89"/>
        <end position="114"/>
    </location>
</feature>
<sequence length="144" mass="14675">MAGAEGAPQERRRGPRRDAAGRIVSLSDLLGYVLAGWVISMLGLLAFDGLFALLGLGEFGQVTGWLGLIYPVIVFVEQFKAAAPHRGRLAVAPAAALVAVVLGLVAVGLAGGFAPLVTGGLGSLVATVAYAVLWHTGLAVASRD</sequence>